<dbReference type="Proteomes" id="UP000838748">
    <property type="component" value="Unassembled WGS sequence"/>
</dbReference>
<comment type="caution">
    <text evidence="2">The sequence shown here is derived from an EMBL/GenBank/DDBJ whole genome shotgun (WGS) entry which is preliminary data.</text>
</comment>
<accession>A0ABN8E4T0</accession>
<organism evidence="2 3">
    <name type="scientific">Vibrio marisflavi CECT 7928</name>
    <dbReference type="NCBI Taxonomy" id="634439"/>
    <lineage>
        <taxon>Bacteria</taxon>
        <taxon>Pseudomonadati</taxon>
        <taxon>Pseudomonadota</taxon>
        <taxon>Gammaproteobacteria</taxon>
        <taxon>Vibrionales</taxon>
        <taxon>Vibrionaceae</taxon>
        <taxon>Vibrio</taxon>
    </lineage>
</organism>
<evidence type="ECO:0000256" key="1">
    <source>
        <dbReference type="SAM" id="MobiDB-lite"/>
    </source>
</evidence>
<keyword evidence="3" id="KW-1185">Reference proteome</keyword>
<reference evidence="2" key="1">
    <citation type="submission" date="2021-11" db="EMBL/GenBank/DDBJ databases">
        <authorList>
            <person name="Rodrigo-Torres L."/>
            <person name="Arahal R. D."/>
            <person name="Lucena T."/>
        </authorList>
    </citation>
    <scope>NUCLEOTIDE SEQUENCE</scope>
    <source>
        <strain evidence="2">CECT 7928</strain>
    </source>
</reference>
<evidence type="ECO:0000313" key="3">
    <source>
        <dbReference type="Proteomes" id="UP000838748"/>
    </source>
</evidence>
<feature type="region of interest" description="Disordered" evidence="1">
    <location>
        <begin position="115"/>
        <end position="139"/>
    </location>
</feature>
<evidence type="ECO:0000313" key="2">
    <source>
        <dbReference type="EMBL" id="CAH0538550.1"/>
    </source>
</evidence>
<name>A0ABN8E4T0_9VIBR</name>
<protein>
    <recommendedName>
        <fullName evidence="4">DnaT DNA-binding domain-containing protein</fullName>
    </recommendedName>
</protein>
<proteinExistence type="predicted"/>
<gene>
    <name evidence="2" type="ORF">VMF7928_01472</name>
</gene>
<dbReference type="RefSeq" id="WP_237360833.1">
    <property type="nucleotide sequence ID" value="NZ_CAKLDM010000002.1"/>
</dbReference>
<sequence>MSSKLTHLAWSYKAAKAEDKLLLLALAEIADRKGNFETSIAELSEMTGLSDGIIKTSIRHFNSAPISLIKFPPREYNRNAETFLGSLHLDNPNVNSLPVREMNLMELAKEQNERLNQNKKTNKGKLNRSQRSQIAPLNRSGEEKQYNVLQIHMEEIPDWAEGLMFKQGVHGRKDIWDAFVADVHNTGEKIFSQSQLINRLHQKIYSFKDLSFGNSNNNSQSKGKQSALSAFEDKFQEYLHDDGMDF</sequence>
<evidence type="ECO:0008006" key="4">
    <source>
        <dbReference type="Google" id="ProtNLM"/>
    </source>
</evidence>
<dbReference type="EMBL" id="CAKLDM010000002">
    <property type="protein sequence ID" value="CAH0538550.1"/>
    <property type="molecule type" value="Genomic_DNA"/>
</dbReference>